<sequence>MASENRVGHIVYVVEMHVDQLLTAQRQVNERLDRMDAGFSRTTRSVNTSERSMLSLSKVATALGAALSVSKIIEYADAWTLASNKMIGVIGSNGDLAGSMEQIVKVSNATQTSVTTTTTLFTRMATATKNLGIGQGDLLTVTKAINQSLSLSGATAAETDSAITQLTQGLNRGYLGGQDFNSVVSAAPRLIKAMADYTGNGKNPRYVQRT</sequence>
<gene>
    <name evidence="2" type="ORF">KAJ71_05600</name>
</gene>
<dbReference type="RefSeq" id="WP_248944789.1">
    <property type="nucleotide sequence ID" value="NZ_CBCSGY010000004.1"/>
</dbReference>
<dbReference type="EMBL" id="JAGQDC010000003">
    <property type="protein sequence ID" value="MCL1028512.1"/>
    <property type="molecule type" value="Genomic_DNA"/>
</dbReference>
<evidence type="ECO:0000313" key="3">
    <source>
        <dbReference type="Proteomes" id="UP001165275"/>
    </source>
</evidence>
<dbReference type="NCBIfam" id="TIGR02675">
    <property type="entry name" value="tape_meas_nterm"/>
    <property type="match status" value="1"/>
</dbReference>
<dbReference type="Proteomes" id="UP001165275">
    <property type="component" value="Unassembled WGS sequence"/>
</dbReference>
<name>A0ABT0K933_9GAMM</name>
<reference evidence="2" key="1">
    <citation type="submission" date="2021-04" db="EMBL/GenBank/DDBJ databases">
        <title>Genome sequence of Serratia sp. arafor3.</title>
        <authorList>
            <person name="Besaury L."/>
        </authorList>
    </citation>
    <scope>NUCLEOTIDE SEQUENCE</scope>
    <source>
        <strain evidence="2">Arafor3</strain>
    </source>
</reference>
<organism evidence="2 3">
    <name type="scientific">Serratia silvae</name>
    <dbReference type="NCBI Taxonomy" id="2824122"/>
    <lineage>
        <taxon>Bacteria</taxon>
        <taxon>Pseudomonadati</taxon>
        <taxon>Pseudomonadota</taxon>
        <taxon>Gammaproteobacteria</taxon>
        <taxon>Enterobacterales</taxon>
        <taxon>Yersiniaceae</taxon>
        <taxon>Serratia</taxon>
    </lineage>
</organism>
<feature type="domain" description="Tape measure protein N-terminal" evidence="1">
    <location>
        <begin position="71"/>
        <end position="199"/>
    </location>
</feature>
<evidence type="ECO:0000259" key="1">
    <source>
        <dbReference type="Pfam" id="PF20155"/>
    </source>
</evidence>
<proteinExistence type="predicted"/>
<dbReference type="InterPro" id="IPR013491">
    <property type="entry name" value="Tape_meas_N"/>
</dbReference>
<protein>
    <submittedName>
        <fullName evidence="2">Tape measure protein</fullName>
    </submittedName>
</protein>
<accession>A0ABT0K933</accession>
<comment type="caution">
    <text evidence="2">The sequence shown here is derived from an EMBL/GenBank/DDBJ whole genome shotgun (WGS) entry which is preliminary data.</text>
</comment>
<dbReference type="Pfam" id="PF20155">
    <property type="entry name" value="TMP_3"/>
    <property type="match status" value="1"/>
</dbReference>
<evidence type="ECO:0000313" key="2">
    <source>
        <dbReference type="EMBL" id="MCL1028512.1"/>
    </source>
</evidence>
<keyword evidence="3" id="KW-1185">Reference proteome</keyword>